<comment type="caution">
    <text evidence="2">The sequence shown here is derived from an EMBL/GenBank/DDBJ whole genome shotgun (WGS) entry which is preliminary data.</text>
</comment>
<dbReference type="AlphaFoldDB" id="A0AAW8D1M1"/>
<organism evidence="2 3">
    <name type="scientific">Variovorax boronicumulans</name>
    <dbReference type="NCBI Taxonomy" id="436515"/>
    <lineage>
        <taxon>Bacteria</taxon>
        <taxon>Pseudomonadati</taxon>
        <taxon>Pseudomonadota</taxon>
        <taxon>Betaproteobacteria</taxon>
        <taxon>Burkholderiales</taxon>
        <taxon>Comamonadaceae</taxon>
        <taxon>Variovorax</taxon>
    </lineage>
</organism>
<dbReference type="RefSeq" id="WP_307686700.1">
    <property type="nucleotide sequence ID" value="NZ_JAUSRD010000017.1"/>
</dbReference>
<dbReference type="Proteomes" id="UP001242045">
    <property type="component" value="Unassembled WGS sequence"/>
</dbReference>
<gene>
    <name evidence="2" type="ORF">J2W31_005482</name>
</gene>
<accession>A0AAW8D1M1</accession>
<protein>
    <submittedName>
        <fullName evidence="2">Uncharacterized protein</fullName>
    </submittedName>
</protein>
<feature type="region of interest" description="Disordered" evidence="1">
    <location>
        <begin position="1"/>
        <end position="42"/>
    </location>
</feature>
<name>A0AAW8D1M1_9BURK</name>
<dbReference type="EMBL" id="JAUSRD010000017">
    <property type="protein sequence ID" value="MDP9896347.1"/>
    <property type="molecule type" value="Genomic_DNA"/>
</dbReference>
<reference evidence="2" key="1">
    <citation type="submission" date="2023-07" db="EMBL/GenBank/DDBJ databases">
        <title>Sorghum-associated microbial communities from plants grown in Nebraska, USA.</title>
        <authorList>
            <person name="Schachtman D."/>
        </authorList>
    </citation>
    <scope>NUCLEOTIDE SEQUENCE</scope>
    <source>
        <strain evidence="2">DS3754</strain>
    </source>
</reference>
<proteinExistence type="predicted"/>
<feature type="compositionally biased region" description="Polar residues" evidence="1">
    <location>
        <begin position="1"/>
        <end position="12"/>
    </location>
</feature>
<evidence type="ECO:0000313" key="2">
    <source>
        <dbReference type="EMBL" id="MDP9896347.1"/>
    </source>
</evidence>
<sequence>MNLSGKDNGNTGETKRAGRQRPPHRIATPALAARTSSRQEAR</sequence>
<evidence type="ECO:0000313" key="3">
    <source>
        <dbReference type="Proteomes" id="UP001242045"/>
    </source>
</evidence>
<evidence type="ECO:0000256" key="1">
    <source>
        <dbReference type="SAM" id="MobiDB-lite"/>
    </source>
</evidence>